<evidence type="ECO:0000256" key="3">
    <source>
        <dbReference type="ARBA" id="ARBA00023274"/>
    </source>
</evidence>
<dbReference type="HAMAP" id="MF_00270">
    <property type="entry name" value="Ribosomal_bS18"/>
    <property type="match status" value="1"/>
</dbReference>
<dbReference type="SUPFAM" id="SSF46911">
    <property type="entry name" value="Ribosomal protein S18"/>
    <property type="match status" value="1"/>
</dbReference>
<organism evidence="6 7">
    <name type="scientific">Paraglomus occultum</name>
    <dbReference type="NCBI Taxonomy" id="144539"/>
    <lineage>
        <taxon>Eukaryota</taxon>
        <taxon>Fungi</taxon>
        <taxon>Fungi incertae sedis</taxon>
        <taxon>Mucoromycota</taxon>
        <taxon>Glomeromycotina</taxon>
        <taxon>Glomeromycetes</taxon>
        <taxon>Paraglomerales</taxon>
        <taxon>Paraglomeraceae</taxon>
        <taxon>Paraglomus</taxon>
    </lineage>
</organism>
<dbReference type="NCBIfam" id="TIGR00165">
    <property type="entry name" value="S18"/>
    <property type="match status" value="1"/>
</dbReference>
<reference evidence="6" key="1">
    <citation type="submission" date="2021-06" db="EMBL/GenBank/DDBJ databases">
        <authorList>
            <person name="Kallberg Y."/>
            <person name="Tangrot J."/>
            <person name="Rosling A."/>
        </authorList>
    </citation>
    <scope>NUCLEOTIDE SEQUENCE</scope>
    <source>
        <strain evidence="6">IA702</strain>
    </source>
</reference>
<evidence type="ECO:0000313" key="7">
    <source>
        <dbReference type="Proteomes" id="UP000789572"/>
    </source>
</evidence>
<dbReference type="Gene3D" id="4.10.640.10">
    <property type="entry name" value="Ribosomal protein S18"/>
    <property type="match status" value="1"/>
</dbReference>
<protein>
    <recommendedName>
        <fullName evidence="4">Small ribosomal subunit protein bS18m</fullName>
    </recommendedName>
</protein>
<keyword evidence="7" id="KW-1185">Reference proteome</keyword>
<dbReference type="OrthoDB" id="21463at2759"/>
<dbReference type="GO" id="GO:0003735">
    <property type="term" value="F:structural constituent of ribosome"/>
    <property type="evidence" value="ECO:0007669"/>
    <property type="project" value="InterPro"/>
</dbReference>
<keyword evidence="2 5" id="KW-0689">Ribosomal protein</keyword>
<comment type="caution">
    <text evidence="6">The sequence shown here is derived from an EMBL/GenBank/DDBJ whole genome shotgun (WGS) entry which is preliminary data.</text>
</comment>
<proteinExistence type="inferred from homology"/>
<keyword evidence="3 5" id="KW-0687">Ribonucleoprotein</keyword>
<dbReference type="EMBL" id="CAJVPJ010000261">
    <property type="protein sequence ID" value="CAG8503210.1"/>
    <property type="molecule type" value="Genomic_DNA"/>
</dbReference>
<dbReference type="Proteomes" id="UP000789572">
    <property type="component" value="Unassembled WGS sequence"/>
</dbReference>
<evidence type="ECO:0000313" key="6">
    <source>
        <dbReference type="EMBL" id="CAG8503210.1"/>
    </source>
</evidence>
<evidence type="ECO:0000256" key="4">
    <source>
        <dbReference type="ARBA" id="ARBA00035264"/>
    </source>
</evidence>
<dbReference type="GO" id="GO:0005763">
    <property type="term" value="C:mitochondrial small ribosomal subunit"/>
    <property type="evidence" value="ECO:0007669"/>
    <property type="project" value="TreeGrafter"/>
</dbReference>
<sequence>MPPSSRALLRTSGPRITDILQKRWITIGGEEKNESQEKSFDSHEHILKILKESNMMTVILSHKELRELLNINVFSSQERHLYDPISLSEEQPQGRYRTARRKLSEDVFDVLGLDPLKEYKNFTMLSAFVSDMGKILPRSRTGLTMKNQRKVALAIRRARSLGLIPSTHRRNIAAENSQFSVGISLPELS</sequence>
<evidence type="ECO:0000256" key="1">
    <source>
        <dbReference type="ARBA" id="ARBA00005589"/>
    </source>
</evidence>
<evidence type="ECO:0000256" key="5">
    <source>
        <dbReference type="RuleBase" id="RU003910"/>
    </source>
</evidence>
<dbReference type="PANTHER" id="PTHR13479">
    <property type="entry name" value="30S RIBOSOMAL PROTEIN S18"/>
    <property type="match status" value="1"/>
</dbReference>
<dbReference type="PRINTS" id="PR00974">
    <property type="entry name" value="RIBOSOMALS18"/>
</dbReference>
<dbReference type="PANTHER" id="PTHR13479:SF40">
    <property type="entry name" value="SMALL RIBOSOMAL SUBUNIT PROTEIN BS18M"/>
    <property type="match status" value="1"/>
</dbReference>
<gene>
    <name evidence="6" type="ORF">POCULU_LOCUS2681</name>
</gene>
<comment type="similarity">
    <text evidence="1 5">Belongs to the bacterial ribosomal protein bS18 family.</text>
</comment>
<dbReference type="GO" id="GO:0070181">
    <property type="term" value="F:small ribosomal subunit rRNA binding"/>
    <property type="evidence" value="ECO:0007669"/>
    <property type="project" value="TreeGrafter"/>
</dbReference>
<dbReference type="AlphaFoldDB" id="A0A9N8ZPH2"/>
<evidence type="ECO:0000256" key="2">
    <source>
        <dbReference type="ARBA" id="ARBA00022980"/>
    </source>
</evidence>
<dbReference type="Pfam" id="PF01084">
    <property type="entry name" value="Ribosomal_S18"/>
    <property type="match status" value="1"/>
</dbReference>
<accession>A0A9N8ZPH2</accession>
<name>A0A9N8ZPH2_9GLOM</name>
<dbReference type="InterPro" id="IPR036870">
    <property type="entry name" value="Ribosomal_bS18_sf"/>
</dbReference>
<dbReference type="InterPro" id="IPR001648">
    <property type="entry name" value="Ribosomal_bS18"/>
</dbReference>
<dbReference type="GO" id="GO:0032543">
    <property type="term" value="P:mitochondrial translation"/>
    <property type="evidence" value="ECO:0007669"/>
    <property type="project" value="TreeGrafter"/>
</dbReference>